<dbReference type="SUPFAM" id="SSF56112">
    <property type="entry name" value="Protein kinase-like (PK-like)"/>
    <property type="match status" value="1"/>
</dbReference>
<dbReference type="Gene3D" id="3.90.1200.10">
    <property type="match status" value="1"/>
</dbReference>
<accession>A0A1F7L1B0</accession>
<sequence length="558" mass="64866">MIKALIFDLGEVVTSNAWHYRCPEKDREFCSYFKVTMEDFERGWLTAWPLYELGKVTEDEFWTMFLTLSGTKKIDVAHARLLWKKYQYLKPGMLDLLTRLHNRYPLVACTNNGKEWVNFYKQQFHLDTFFDAIINSGEVHIKKPDSGIYKIAVEKTGYKPKEVVFIDDSNGPIKGAQAFGLQTIQFKNAKQLELKLNKIGVDTSILDISSRKHSFYWQSDRKISEFQIRQIFQNRHSFFDKTNAVKALEIGLKQKVKDIIPPIKSGSINSVVRARMENGADVIMRMHPNGLKNGYFWAEKAVADAACKAKVPTYQTLFIDDTKEYVPFDYMIISCLSGENMKHAGPFSPKIDQRLIKDTGRLMALTHSIKTKGFGFFDNKQARSDKLIGIHNKWTDHIYASLDDNLIYLQKMKAISPKEKRFIKHIFKTNDHIIVCDSPRLVHNDIADWNQLTDGKKITGFIDWDESFSGDPICDFSTYSVFFDDKRLNNLISGYETVTKLPSDFEEKFHLYRLRYIISKLTLRTKRSVYDNTPFVKTLLQYSQTLLSKELSHYDYRA</sequence>
<dbReference type="EMBL" id="MGBR01000001">
    <property type="protein sequence ID" value="OGK73879.1"/>
    <property type="molecule type" value="Genomic_DNA"/>
</dbReference>
<dbReference type="SFLD" id="SFLDS00003">
    <property type="entry name" value="Haloacid_Dehalogenase"/>
    <property type="match status" value="1"/>
</dbReference>
<dbReference type="Proteomes" id="UP000177050">
    <property type="component" value="Unassembled WGS sequence"/>
</dbReference>
<dbReference type="Pfam" id="PF01636">
    <property type="entry name" value="APH"/>
    <property type="match status" value="1"/>
</dbReference>
<comment type="caution">
    <text evidence="2">The sequence shown here is derived from an EMBL/GenBank/DDBJ whole genome shotgun (WGS) entry which is preliminary data.</text>
</comment>
<dbReference type="Gene3D" id="1.10.150.240">
    <property type="entry name" value="Putative phosphatase, domain 2"/>
    <property type="match status" value="1"/>
</dbReference>
<dbReference type="InterPro" id="IPR006439">
    <property type="entry name" value="HAD-SF_hydro_IA"/>
</dbReference>
<dbReference type="InterPro" id="IPR023214">
    <property type="entry name" value="HAD_sf"/>
</dbReference>
<dbReference type="InterPro" id="IPR011009">
    <property type="entry name" value="Kinase-like_dom_sf"/>
</dbReference>
<evidence type="ECO:0000313" key="3">
    <source>
        <dbReference type="Proteomes" id="UP000177050"/>
    </source>
</evidence>
<dbReference type="CDD" id="cd02603">
    <property type="entry name" value="HAD_sEH-N_like"/>
    <property type="match status" value="1"/>
</dbReference>
<dbReference type="NCBIfam" id="TIGR01509">
    <property type="entry name" value="HAD-SF-IA-v3"/>
    <property type="match status" value="1"/>
</dbReference>
<dbReference type="AlphaFoldDB" id="A0A1F7L1B0"/>
<dbReference type="PANTHER" id="PTHR43611">
    <property type="entry name" value="ALPHA-D-GLUCOSE 1-PHOSPHATE PHOSPHATASE"/>
    <property type="match status" value="1"/>
</dbReference>
<dbReference type="PRINTS" id="PR00413">
    <property type="entry name" value="HADHALOGNASE"/>
</dbReference>
<dbReference type="InterPro" id="IPR036412">
    <property type="entry name" value="HAD-like_sf"/>
</dbReference>
<dbReference type="Gene3D" id="3.40.50.1000">
    <property type="entry name" value="HAD superfamily/HAD-like"/>
    <property type="match status" value="1"/>
</dbReference>
<dbReference type="SFLD" id="SFLDG01129">
    <property type="entry name" value="C1.5:_HAD__Beta-PGM__Phosphata"/>
    <property type="match status" value="1"/>
</dbReference>
<dbReference type="InterPro" id="IPR023198">
    <property type="entry name" value="PGP-like_dom2"/>
</dbReference>
<evidence type="ECO:0000313" key="2">
    <source>
        <dbReference type="EMBL" id="OGK73879.1"/>
    </source>
</evidence>
<gene>
    <name evidence="2" type="ORF">A3K52_03825</name>
</gene>
<name>A0A1F7L1B0_9BACT</name>
<dbReference type="Gene3D" id="3.30.200.150">
    <property type="match status" value="1"/>
</dbReference>
<proteinExistence type="predicted"/>
<evidence type="ECO:0000259" key="1">
    <source>
        <dbReference type="Pfam" id="PF01636"/>
    </source>
</evidence>
<dbReference type="SUPFAM" id="SSF56784">
    <property type="entry name" value="HAD-like"/>
    <property type="match status" value="1"/>
</dbReference>
<feature type="domain" description="Aminoglycoside phosphotransferase" evidence="1">
    <location>
        <begin position="260"/>
        <end position="495"/>
    </location>
</feature>
<dbReference type="InterPro" id="IPR002575">
    <property type="entry name" value="Aminoglycoside_PTrfase"/>
</dbReference>
<protein>
    <recommendedName>
        <fullName evidence="1">Aminoglycoside phosphotransferase domain-containing protein</fullName>
    </recommendedName>
</protein>
<dbReference type="Pfam" id="PF00702">
    <property type="entry name" value="Hydrolase"/>
    <property type="match status" value="1"/>
</dbReference>
<dbReference type="PANTHER" id="PTHR43611:SF3">
    <property type="entry name" value="FLAVIN MONONUCLEOTIDE HYDROLASE 1, CHLOROPLATIC"/>
    <property type="match status" value="1"/>
</dbReference>
<reference evidence="2 3" key="1">
    <citation type="journal article" date="2016" name="Nat. Commun.">
        <title>Thousands of microbial genomes shed light on interconnected biogeochemical processes in an aquifer system.</title>
        <authorList>
            <person name="Anantharaman K."/>
            <person name="Brown C.T."/>
            <person name="Hug L.A."/>
            <person name="Sharon I."/>
            <person name="Castelle C.J."/>
            <person name="Probst A.J."/>
            <person name="Thomas B.C."/>
            <person name="Singh A."/>
            <person name="Wilkins M.J."/>
            <person name="Karaoz U."/>
            <person name="Brodie E.L."/>
            <person name="Williams K.H."/>
            <person name="Hubbard S.S."/>
            <person name="Banfield J.F."/>
        </authorList>
    </citation>
    <scope>NUCLEOTIDE SEQUENCE [LARGE SCALE GENOMIC DNA]</scope>
</reference>
<organism evidence="2 3">
    <name type="scientific">Candidatus Roizmanbacteria bacterium RIFOXYD1_FULL_38_12</name>
    <dbReference type="NCBI Taxonomy" id="1802093"/>
    <lineage>
        <taxon>Bacteria</taxon>
        <taxon>Candidatus Roizmaniibacteriota</taxon>
    </lineage>
</organism>